<protein>
    <submittedName>
        <fullName evidence="1">BA75_00422T0</fullName>
    </submittedName>
</protein>
<evidence type="ECO:0000313" key="2">
    <source>
        <dbReference type="Proteomes" id="UP000094565"/>
    </source>
</evidence>
<dbReference type="Proteomes" id="UP000094565">
    <property type="component" value="Chromosome 1"/>
</dbReference>
<dbReference type="EMBL" id="CP014584">
    <property type="protein sequence ID" value="ANZ73860.1"/>
    <property type="molecule type" value="Genomic_DNA"/>
</dbReference>
<evidence type="ECO:0000313" key="1">
    <source>
        <dbReference type="EMBL" id="ANZ73860.1"/>
    </source>
</evidence>
<proteinExistence type="predicted"/>
<dbReference type="OrthoDB" id="4065753at2759"/>
<gene>
    <name evidence="1" type="primary">ADY4</name>
    <name evidence="1" type="ORF">ATY40_BA7500422</name>
</gene>
<dbReference type="AlphaFoldDB" id="A0A1B2J7C0"/>
<name>A0A1B2J7C0_PICPA</name>
<reference evidence="1 2" key="1">
    <citation type="submission" date="2016-02" db="EMBL/GenBank/DDBJ databases">
        <title>Comparative genomic and transcriptomic foundation for Pichia pastoris.</title>
        <authorList>
            <person name="Love K.R."/>
            <person name="Shah K.A."/>
            <person name="Whittaker C.A."/>
            <person name="Wu J."/>
            <person name="Bartlett M.C."/>
            <person name="Ma D."/>
            <person name="Leeson R.L."/>
            <person name="Priest M."/>
            <person name="Young S.K."/>
            <person name="Love J.C."/>
        </authorList>
    </citation>
    <scope>NUCLEOTIDE SEQUENCE [LARGE SCALE GENOMIC DNA]</scope>
    <source>
        <strain evidence="1 2">ATCC 28485</strain>
    </source>
</reference>
<keyword evidence="2" id="KW-1185">Reference proteome</keyword>
<organism evidence="1 2">
    <name type="scientific">Komagataella pastoris</name>
    <name type="common">Yeast</name>
    <name type="synonym">Pichia pastoris</name>
    <dbReference type="NCBI Taxonomy" id="4922"/>
    <lineage>
        <taxon>Eukaryota</taxon>
        <taxon>Fungi</taxon>
        <taxon>Dikarya</taxon>
        <taxon>Ascomycota</taxon>
        <taxon>Saccharomycotina</taxon>
        <taxon>Pichiomycetes</taxon>
        <taxon>Pichiales</taxon>
        <taxon>Pichiaceae</taxon>
        <taxon>Komagataella</taxon>
    </lineage>
</organism>
<sequence>MTTQPDVFCRRLDQLYNDRRFFEVVWLLTPDILFEPIPLEQRVQIGLALIQLKKYGVGVQQLSLACEFSSGLNKQDKWLVLAQQLKKLGYVEKARVCLNEAYLISLDSKLLQLAIEVQRPNNVKVESNEDELQLIRRIRKMEQLHQKEYYQSRINQLEEIDFISDQLTLFSISNFLERQKLIDDCFLDRVFKVASKFPPWSFFSSLKEHKSTIQNMIKEEEDIYFEISLTASAKAFCKSLKALTRNQNKERLMKFCKLSVLHRFTQSIISFLDDDLETSSNIMREVLLLLEMLSMQFDVITNTRNEFIEQFGFNEVFMVCAIYAAQYALQRNHKTSRDEIEHLQKALNKCLDDSSVNLITNKQLAGHLFKTLGLVHQRLAVYNLRWIRSSLSMFGNHQPAEIPDNLIKLNEENLDCMITNLIWAATMKQNYDPDLVRIYDQILWGMLLSGGVHVKCFWFFKFVRDYYKLENDIAPLTLECYQPHTNHHKESITERLIECYCHGRLFSIENEAQKLLDHIYNIKDSFSSDEKSQMWDVTQENVFLTPHVFLHQDSFKCLMMDGYFSYAEFQSLQQHHLRPILRRLMRYPQEETTEEVPKSIHKSRDWIVLWIQQFKVFNGREIPEVISNFWYENIE</sequence>
<accession>A0A1B2J7C0</accession>